<gene>
    <name evidence="5" type="ORF">PB1_10784</name>
</gene>
<keyword evidence="6" id="KW-1185">Reference proteome</keyword>
<dbReference type="InterPro" id="IPR007310">
    <property type="entry name" value="Aerobactin_biosyn_IucA/IucC_N"/>
</dbReference>
<accession>I3DUX4</accession>
<organism evidence="5 6">
    <name type="scientific">Bacillus methanolicus PB1</name>
    <dbReference type="NCBI Taxonomy" id="997296"/>
    <lineage>
        <taxon>Bacteria</taxon>
        <taxon>Bacillati</taxon>
        <taxon>Bacillota</taxon>
        <taxon>Bacilli</taxon>
        <taxon>Bacillales</taxon>
        <taxon>Bacillaceae</taxon>
        <taxon>Bacillus</taxon>
    </lineage>
</organism>
<evidence type="ECO:0000259" key="4">
    <source>
        <dbReference type="Pfam" id="PF06276"/>
    </source>
</evidence>
<name>I3DUX4_BACMT</name>
<dbReference type="eggNOG" id="COG4264">
    <property type="taxonomic scope" value="Bacteria"/>
</dbReference>
<dbReference type="GO" id="GO:0019290">
    <property type="term" value="P:siderophore biosynthetic process"/>
    <property type="evidence" value="ECO:0007669"/>
    <property type="project" value="InterPro"/>
</dbReference>
<dbReference type="Proteomes" id="UP000010523">
    <property type="component" value="Unassembled WGS sequence"/>
</dbReference>
<comment type="similarity">
    <text evidence="2">Belongs to the IucA/IucC family.</text>
</comment>
<dbReference type="InterPro" id="IPR022770">
    <property type="entry name" value="IucA/IucC-like_C"/>
</dbReference>
<evidence type="ECO:0000313" key="6">
    <source>
        <dbReference type="Proteomes" id="UP000010523"/>
    </source>
</evidence>
<sequence length="708" mass="81129">MSTNITQLLEKDVHNKAYSPFHQVHMYNDEMKILNFLKSAQPHMAAEYVLSLAKGRQGILRRLAGSMLREDIMGLSSNSLDLYVIGSIYALNVPAIDEYWQRMIGVLNAYKIISGKVYKLYPLSGWECLVIPVSRTYAFNRVEVDGVILHISGSGVKTIEHAAELLELMRHKEEAWNEKGKNSWMKLEEELINGSANLALSYTYWNRKKKKLRQKAADQGITNLIDWVLFQKRQDRKFDSSLFFEQLCIEGHNLHPGTKTKIGMEPEDVFRYAPEFDGVTDIQFVGIRKDYAEWGVIEENEKDANAVLFNEYPDLPKAAEQEFTEYGLDMNDYVFVPVHSWQLEKAILDIYQQEIKEKIVAPIRGIVVPCGATSSFRTVVPLKNEETPKYAIKVAVNSQMTSTVRSISANTTNNAAVFSRLIRSVMQREQNLLETFVPIYECAGFNFKVKETEESKDHAHKLKSRNLSAVLRENVETFIAMDEVAVVCSSLFAESPISEKSVLKELIERYAEERKETSLHKAAFQFLSDYLSIALPGFLTLMVKYGIGLEGHLQNSVMVFKEGLPVQMLFRDWGGARIYQARLQQHLIDAQFYPGSITMTDQLAEMHNKVFYSVFQNHCGELILQVCKQFGLEEEELWKEVHRICDNVFKQLESLPPYSKNARIDKEALYQAKVNHKALTKMRLAPEGKDYFYAIVPNPLHEFGRKEG</sequence>
<comment type="pathway">
    <text evidence="1">Siderophore biosynthesis.</text>
</comment>
<evidence type="ECO:0000256" key="1">
    <source>
        <dbReference type="ARBA" id="ARBA00004924"/>
    </source>
</evidence>
<proteinExistence type="inferred from homology"/>
<feature type="domain" description="Aerobactin siderophore biosynthesis IucA/IucC N-terminal" evidence="3">
    <location>
        <begin position="242"/>
        <end position="493"/>
    </location>
</feature>
<comment type="caution">
    <text evidence="5">The sequence shown here is derived from an EMBL/GenBank/DDBJ whole genome shotgun (WGS) entry which is preliminary data.</text>
</comment>
<dbReference type="AlphaFoldDB" id="I3DUX4"/>
<evidence type="ECO:0000259" key="3">
    <source>
        <dbReference type="Pfam" id="PF04183"/>
    </source>
</evidence>
<dbReference type="PANTHER" id="PTHR34384:SF6">
    <property type="entry name" value="STAPHYLOFERRIN B SYNTHASE"/>
    <property type="match status" value="1"/>
</dbReference>
<dbReference type="RefSeq" id="WP_004436215.1">
    <property type="nucleotide sequence ID" value="NZ_AFEU01000003.1"/>
</dbReference>
<feature type="domain" description="Aerobactin siderophore biosynthesis IucA/IucC-like C-terminal" evidence="4">
    <location>
        <begin position="525"/>
        <end position="689"/>
    </location>
</feature>
<dbReference type="Gene3D" id="1.10.510.40">
    <property type="match status" value="1"/>
</dbReference>
<dbReference type="OrthoDB" id="495728at2"/>
<dbReference type="PATRIC" id="fig|997296.3.peg.2264"/>
<dbReference type="InterPro" id="IPR037455">
    <property type="entry name" value="LucA/IucC-like"/>
</dbReference>
<reference evidence="5 6" key="1">
    <citation type="journal article" date="2012" name="Appl. Environ. Microbiol.">
        <title>Genome Sequence of Thermotolerant Bacillus methanolicus: Features and Regulation Related to Methylotrophy and Production of L-Lysine and L-Glutamate from Methanol.</title>
        <authorList>
            <person name="Heggeset T.M."/>
            <person name="Krog A."/>
            <person name="Balzer S."/>
            <person name="Wentzel A."/>
            <person name="Ellingsen T.E."/>
            <person name="Brautaset T."/>
        </authorList>
    </citation>
    <scope>NUCLEOTIDE SEQUENCE [LARGE SCALE GENOMIC DNA]</scope>
    <source>
        <strain evidence="5 6">PB1</strain>
    </source>
</reference>
<dbReference type="EMBL" id="AFEU01000003">
    <property type="protein sequence ID" value="EIJ78045.1"/>
    <property type="molecule type" value="Genomic_DNA"/>
</dbReference>
<dbReference type="STRING" id="997296.PB1_10784"/>
<evidence type="ECO:0000256" key="2">
    <source>
        <dbReference type="ARBA" id="ARBA00007832"/>
    </source>
</evidence>
<dbReference type="GO" id="GO:0016881">
    <property type="term" value="F:acid-amino acid ligase activity"/>
    <property type="evidence" value="ECO:0007669"/>
    <property type="project" value="UniProtKB-ARBA"/>
</dbReference>
<dbReference type="Pfam" id="PF06276">
    <property type="entry name" value="FhuF"/>
    <property type="match status" value="1"/>
</dbReference>
<evidence type="ECO:0000313" key="5">
    <source>
        <dbReference type="EMBL" id="EIJ78045.1"/>
    </source>
</evidence>
<dbReference type="PANTHER" id="PTHR34384">
    <property type="entry name" value="L-2,3-DIAMINOPROPANOATE--CITRATE LIGASE"/>
    <property type="match status" value="1"/>
</dbReference>
<protein>
    <submittedName>
        <fullName evidence="5">IucA/IucC family protein</fullName>
    </submittedName>
</protein>
<dbReference type="Pfam" id="PF04183">
    <property type="entry name" value="IucA_IucC"/>
    <property type="match status" value="1"/>
</dbReference>